<dbReference type="EMBL" id="FMZE01000001">
    <property type="protein sequence ID" value="SDC03973.1"/>
    <property type="molecule type" value="Genomic_DNA"/>
</dbReference>
<dbReference type="AlphaFoldDB" id="A0A222VMF5"/>
<dbReference type="STRING" id="530584.SAMN05421630_101180"/>
<dbReference type="OrthoDB" id="4565554at2"/>
<reference evidence="2 3" key="1">
    <citation type="submission" date="2016-10" db="EMBL/GenBank/DDBJ databases">
        <authorList>
            <person name="de Groot N.N."/>
        </authorList>
    </citation>
    <scope>NUCLEOTIDE SEQUENCE [LARGE SCALE GENOMIC DNA]</scope>
    <source>
        <strain evidence="2 3">CGMCC 4.5506</strain>
    </source>
</reference>
<gene>
    <name evidence="2" type="ORF">SAMN05421630_101180</name>
</gene>
<accession>A0A222VMF5</accession>
<name>A0A222VMF5_9PSEU</name>
<evidence type="ECO:0000313" key="2">
    <source>
        <dbReference type="EMBL" id="SDC03973.1"/>
    </source>
</evidence>
<dbReference type="Proteomes" id="UP000199494">
    <property type="component" value="Unassembled WGS sequence"/>
</dbReference>
<feature type="region of interest" description="Disordered" evidence="1">
    <location>
        <begin position="1"/>
        <end position="121"/>
    </location>
</feature>
<feature type="compositionally biased region" description="Acidic residues" evidence="1">
    <location>
        <begin position="28"/>
        <end position="45"/>
    </location>
</feature>
<dbReference type="KEGG" id="pmad:BAY61_09095"/>
<evidence type="ECO:0000256" key="1">
    <source>
        <dbReference type="SAM" id="MobiDB-lite"/>
    </source>
</evidence>
<evidence type="ECO:0000313" key="3">
    <source>
        <dbReference type="Proteomes" id="UP000199494"/>
    </source>
</evidence>
<protein>
    <submittedName>
        <fullName evidence="2">Uncharacterized protein</fullName>
    </submittedName>
</protein>
<organism evidence="2 3">
    <name type="scientific">Prauserella marina</name>
    <dbReference type="NCBI Taxonomy" id="530584"/>
    <lineage>
        <taxon>Bacteria</taxon>
        <taxon>Bacillati</taxon>
        <taxon>Actinomycetota</taxon>
        <taxon>Actinomycetes</taxon>
        <taxon>Pseudonocardiales</taxon>
        <taxon>Pseudonocardiaceae</taxon>
        <taxon>Prauserella</taxon>
    </lineage>
</organism>
<sequence>MSARDGMDGTNDPGEGVETDPAALSSAEDLDEDSLSLDPLEEGVEPPERWSAAQRSGTTPFEQRQGETLDERLAEERPDVPGGEPPDETGGIPEAEGERQNADEAGGSVARALRTPRGVGE</sequence>
<keyword evidence="3" id="KW-1185">Reference proteome</keyword>
<feature type="compositionally biased region" description="Basic and acidic residues" evidence="1">
    <location>
        <begin position="64"/>
        <end position="79"/>
    </location>
</feature>
<proteinExistence type="predicted"/>
<feature type="compositionally biased region" description="Polar residues" evidence="1">
    <location>
        <begin position="53"/>
        <end position="62"/>
    </location>
</feature>
<dbReference type="RefSeq" id="WP_091795038.1">
    <property type="nucleotide sequence ID" value="NZ_CP016353.1"/>
</dbReference>